<proteinExistence type="predicted"/>
<evidence type="ECO:0000256" key="1">
    <source>
        <dbReference type="SAM" id="MobiDB-lite"/>
    </source>
</evidence>
<name>A0A6N2L0X0_SALVM</name>
<dbReference type="AlphaFoldDB" id="A0A6N2L0X0"/>
<dbReference type="EMBL" id="CAADRP010001001">
    <property type="protein sequence ID" value="VFU34366.1"/>
    <property type="molecule type" value="Genomic_DNA"/>
</dbReference>
<evidence type="ECO:0000313" key="3">
    <source>
        <dbReference type="EMBL" id="VFU34366.1"/>
    </source>
</evidence>
<feature type="compositionally biased region" description="Basic and acidic residues" evidence="1">
    <location>
        <begin position="227"/>
        <end position="243"/>
    </location>
</feature>
<organism evidence="3">
    <name type="scientific">Salix viminalis</name>
    <name type="common">Common osier</name>
    <name type="synonym">Basket willow</name>
    <dbReference type="NCBI Taxonomy" id="40686"/>
    <lineage>
        <taxon>Eukaryota</taxon>
        <taxon>Viridiplantae</taxon>
        <taxon>Streptophyta</taxon>
        <taxon>Embryophyta</taxon>
        <taxon>Tracheophyta</taxon>
        <taxon>Spermatophyta</taxon>
        <taxon>Magnoliopsida</taxon>
        <taxon>eudicotyledons</taxon>
        <taxon>Gunneridae</taxon>
        <taxon>Pentapetalae</taxon>
        <taxon>rosids</taxon>
        <taxon>fabids</taxon>
        <taxon>Malpighiales</taxon>
        <taxon>Salicaceae</taxon>
        <taxon>Saliceae</taxon>
        <taxon>Salix</taxon>
    </lineage>
</organism>
<feature type="region of interest" description="Disordered" evidence="1">
    <location>
        <begin position="209"/>
        <end position="246"/>
    </location>
</feature>
<keyword evidence="2" id="KW-0812">Transmembrane</keyword>
<keyword evidence="2" id="KW-1133">Transmembrane helix</keyword>
<gene>
    <name evidence="3" type="ORF">SVIM_LOCUS164119</name>
</gene>
<feature type="transmembrane region" description="Helical" evidence="2">
    <location>
        <begin position="137"/>
        <end position="157"/>
    </location>
</feature>
<sequence>MNYLTVIGNFDLFNSRKHDHSPIAAEIIEQSSSRTGAEAFSRAHSQQTFRMLMLSVLRVESFSRIGLLWWIGCPMKPRLWICRMFAVTRRIICIVPFQQHRVWHLSTAVELVSPATCSYILNRGRKKENPLEQCGRVAIVGSFTFGLSLACLLLSYLTSLLVKLHKLTSFGWSNELCPGEVGDLRICNLYSKDACGPVAPSLMEAESGIPPFKYNSQPNPSEFAGDDESRTRKKSSDGNEKRGRAQAGANCRTLGLILNCT</sequence>
<keyword evidence="2" id="KW-0472">Membrane</keyword>
<evidence type="ECO:0000256" key="2">
    <source>
        <dbReference type="SAM" id="Phobius"/>
    </source>
</evidence>
<accession>A0A6N2L0X0</accession>
<protein>
    <submittedName>
        <fullName evidence="3">Uncharacterized protein</fullName>
    </submittedName>
</protein>
<reference evidence="3" key="1">
    <citation type="submission" date="2019-03" db="EMBL/GenBank/DDBJ databases">
        <authorList>
            <person name="Mank J."/>
            <person name="Almeida P."/>
        </authorList>
    </citation>
    <scope>NUCLEOTIDE SEQUENCE</scope>
    <source>
        <strain evidence="3">78183</strain>
    </source>
</reference>